<dbReference type="SUPFAM" id="SSF51905">
    <property type="entry name" value="FAD/NAD(P)-binding domain"/>
    <property type="match status" value="1"/>
</dbReference>
<dbReference type="InterPro" id="IPR050407">
    <property type="entry name" value="Geranylgeranyl_reductase"/>
</dbReference>
<dbReference type="Gene3D" id="3.50.50.60">
    <property type="entry name" value="FAD/NAD(P)-binding domain"/>
    <property type="match status" value="2"/>
</dbReference>
<dbReference type="RefSeq" id="WP_304545546.1">
    <property type="nucleotide sequence ID" value="NZ_JARPTC010000033.1"/>
</dbReference>
<comment type="caution">
    <text evidence="1">The sequence shown here is derived from an EMBL/GenBank/DDBJ whole genome shotgun (WGS) entry which is preliminary data.</text>
</comment>
<dbReference type="Gene3D" id="3.30.9.10">
    <property type="entry name" value="D-Amino Acid Oxidase, subunit A, domain 2"/>
    <property type="match status" value="1"/>
</dbReference>
<dbReference type="InterPro" id="IPR036188">
    <property type="entry name" value="FAD/NAD-bd_sf"/>
</dbReference>
<sequence>MPKVAIIGAGISGLAAAIELKRNGISPVVFEEKNKVGPAVSFANVSFKFLFRPICDQIKYLKDTYNLEIKPISDINLLKIQGPNKRFTVSSHLGYSFLRGKDAHSIESQLAAQLAYPIEYDSNVKHEDLLKEFDYLLVADGNGSWSKKLTIWQSTLRAWIRGATVLGRFNPHEIKMWLNTSYAKSGYAYLIPMGQERASLILTVPYTTHEELNQQWKSFIDTEKINPEVVELWDIEFESGLSYPHQVGNTFLVGASGGFVGSLLCSGLFPSLISGFEAARAISVGTDYSKTMEPYFTNMKRQFNLRQLWDGLDNHNLDRMVSLLNIKPVKYGLLNSNFDILKSADSLIGYFKRREKSILGQNR</sequence>
<dbReference type="PRINTS" id="PR00420">
    <property type="entry name" value="RNGMNOXGNASE"/>
</dbReference>
<dbReference type="EMBL" id="JARPTC010000033">
    <property type="protein sequence ID" value="MDO7789058.1"/>
    <property type="molecule type" value="Genomic_DNA"/>
</dbReference>
<name>A0AAW7ZJ48_9FIRM</name>
<reference evidence="1" key="1">
    <citation type="journal article" date="2023" name="J. Hazard. Mater.">
        <title>Anaerobic biodegradation of pyrene and benzo[a]pyrene by a new sulfate-reducing Desulforamulus aquiferis strain DSA.</title>
        <authorList>
            <person name="Zhang Z."/>
            <person name="Sun J."/>
            <person name="Gong X."/>
            <person name="Wang C."/>
            <person name="Wang H."/>
        </authorList>
    </citation>
    <scope>NUCLEOTIDE SEQUENCE</scope>
    <source>
        <strain evidence="1">DSA</strain>
    </source>
</reference>
<reference evidence="1" key="2">
    <citation type="submission" date="2023-03" db="EMBL/GenBank/DDBJ databases">
        <authorList>
            <person name="Zhang Z."/>
        </authorList>
    </citation>
    <scope>NUCLEOTIDE SEQUENCE</scope>
    <source>
        <strain evidence="1">DSA</strain>
    </source>
</reference>
<dbReference type="Pfam" id="PF13450">
    <property type="entry name" value="NAD_binding_8"/>
    <property type="match status" value="1"/>
</dbReference>
<proteinExistence type="predicted"/>
<dbReference type="PANTHER" id="PTHR42685:SF22">
    <property type="entry name" value="CONDITIONED MEDIUM FACTOR RECEPTOR 1"/>
    <property type="match status" value="1"/>
</dbReference>
<evidence type="ECO:0000313" key="1">
    <source>
        <dbReference type="EMBL" id="MDO7789058.1"/>
    </source>
</evidence>
<organism evidence="1 2">
    <name type="scientific">Desulforamulus aquiferis</name>
    <dbReference type="NCBI Taxonomy" id="1397668"/>
    <lineage>
        <taxon>Bacteria</taxon>
        <taxon>Bacillati</taxon>
        <taxon>Bacillota</taxon>
        <taxon>Clostridia</taxon>
        <taxon>Eubacteriales</taxon>
        <taxon>Peptococcaceae</taxon>
        <taxon>Desulforamulus</taxon>
    </lineage>
</organism>
<gene>
    <name evidence="1" type="ORF">P6N53_17750</name>
</gene>
<dbReference type="Proteomes" id="UP001172911">
    <property type="component" value="Unassembled WGS sequence"/>
</dbReference>
<accession>A0AAW7ZJ48</accession>
<evidence type="ECO:0000313" key="2">
    <source>
        <dbReference type="Proteomes" id="UP001172911"/>
    </source>
</evidence>
<dbReference type="PANTHER" id="PTHR42685">
    <property type="entry name" value="GERANYLGERANYL DIPHOSPHATE REDUCTASE"/>
    <property type="match status" value="1"/>
</dbReference>
<dbReference type="AlphaFoldDB" id="A0AAW7ZJ48"/>
<keyword evidence="2" id="KW-1185">Reference proteome</keyword>
<protein>
    <submittedName>
        <fullName evidence="1">NAD(P)/FAD-dependent oxidoreductase</fullName>
    </submittedName>
</protein>